<reference evidence="2 3" key="1">
    <citation type="journal article" date="2018" name="Nat. Ecol. Evol.">
        <title>Pezizomycetes genomes reveal the molecular basis of ectomycorrhizal truffle lifestyle.</title>
        <authorList>
            <person name="Murat C."/>
            <person name="Payen T."/>
            <person name="Noel B."/>
            <person name="Kuo A."/>
            <person name="Morin E."/>
            <person name="Chen J."/>
            <person name="Kohler A."/>
            <person name="Krizsan K."/>
            <person name="Balestrini R."/>
            <person name="Da Silva C."/>
            <person name="Montanini B."/>
            <person name="Hainaut M."/>
            <person name="Levati E."/>
            <person name="Barry K.W."/>
            <person name="Belfiori B."/>
            <person name="Cichocki N."/>
            <person name="Clum A."/>
            <person name="Dockter R.B."/>
            <person name="Fauchery L."/>
            <person name="Guy J."/>
            <person name="Iotti M."/>
            <person name="Le Tacon F."/>
            <person name="Lindquist E.A."/>
            <person name="Lipzen A."/>
            <person name="Malagnac F."/>
            <person name="Mello A."/>
            <person name="Molinier V."/>
            <person name="Miyauchi S."/>
            <person name="Poulain J."/>
            <person name="Riccioni C."/>
            <person name="Rubini A."/>
            <person name="Sitrit Y."/>
            <person name="Splivallo R."/>
            <person name="Traeger S."/>
            <person name="Wang M."/>
            <person name="Zifcakova L."/>
            <person name="Wipf D."/>
            <person name="Zambonelli A."/>
            <person name="Paolocci F."/>
            <person name="Nowrousian M."/>
            <person name="Ottonello S."/>
            <person name="Baldrian P."/>
            <person name="Spatafora J.W."/>
            <person name="Henrissat B."/>
            <person name="Nagy L.G."/>
            <person name="Aury J.M."/>
            <person name="Wincker P."/>
            <person name="Grigoriev I.V."/>
            <person name="Bonfante P."/>
            <person name="Martin F.M."/>
        </authorList>
    </citation>
    <scope>NUCLEOTIDE SEQUENCE [LARGE SCALE GENOMIC DNA]</scope>
    <source>
        <strain evidence="2 3">120613-1</strain>
    </source>
</reference>
<evidence type="ECO:0000256" key="1">
    <source>
        <dbReference type="SAM" id="Phobius"/>
    </source>
</evidence>
<evidence type="ECO:0000313" key="3">
    <source>
        <dbReference type="Proteomes" id="UP000276215"/>
    </source>
</evidence>
<sequence length="143" mass="15931">MFRLVRRPALKLASTYCYCPKVHYPCRAIGTIPGCNADVDSHHDDCHCHNSNIGGTGLKSDSTLLITGKVFSRLDKDVSNMNLKLTSLELGQKEMKGQMKDEIKDLTTMMERKFGEAGVGRHYLLGYVLGSIVFTTVFTLMLL</sequence>
<keyword evidence="1" id="KW-0472">Membrane</keyword>
<gene>
    <name evidence="2" type="ORF">L873DRAFT_1848543</name>
</gene>
<organism evidence="2 3">
    <name type="scientific">Choiromyces venosus 120613-1</name>
    <dbReference type="NCBI Taxonomy" id="1336337"/>
    <lineage>
        <taxon>Eukaryota</taxon>
        <taxon>Fungi</taxon>
        <taxon>Dikarya</taxon>
        <taxon>Ascomycota</taxon>
        <taxon>Pezizomycotina</taxon>
        <taxon>Pezizomycetes</taxon>
        <taxon>Pezizales</taxon>
        <taxon>Tuberaceae</taxon>
        <taxon>Choiromyces</taxon>
    </lineage>
</organism>
<accession>A0A3N4IYL7</accession>
<dbReference type="AlphaFoldDB" id="A0A3N4IYL7"/>
<protein>
    <submittedName>
        <fullName evidence="2">Uncharacterized protein</fullName>
    </submittedName>
</protein>
<evidence type="ECO:0000313" key="2">
    <source>
        <dbReference type="EMBL" id="RPA90966.1"/>
    </source>
</evidence>
<dbReference type="EMBL" id="ML120509">
    <property type="protein sequence ID" value="RPA90966.1"/>
    <property type="molecule type" value="Genomic_DNA"/>
</dbReference>
<keyword evidence="1" id="KW-0812">Transmembrane</keyword>
<proteinExistence type="predicted"/>
<keyword evidence="3" id="KW-1185">Reference proteome</keyword>
<feature type="transmembrane region" description="Helical" evidence="1">
    <location>
        <begin position="122"/>
        <end position="142"/>
    </location>
</feature>
<name>A0A3N4IYL7_9PEZI</name>
<dbReference type="Proteomes" id="UP000276215">
    <property type="component" value="Unassembled WGS sequence"/>
</dbReference>
<keyword evidence="1" id="KW-1133">Transmembrane helix</keyword>